<evidence type="ECO:0000256" key="4">
    <source>
        <dbReference type="ARBA" id="ARBA00023163"/>
    </source>
</evidence>
<evidence type="ECO:0000256" key="6">
    <source>
        <dbReference type="ARBA" id="ARBA00023242"/>
    </source>
</evidence>
<accession>A0A5J4WEI0</accession>
<evidence type="ECO:0000256" key="2">
    <source>
        <dbReference type="ARBA" id="ARBA00006051"/>
    </source>
</evidence>
<organism evidence="8 9">
    <name type="scientific">Streblomastix strix</name>
    <dbReference type="NCBI Taxonomy" id="222440"/>
    <lineage>
        <taxon>Eukaryota</taxon>
        <taxon>Metamonada</taxon>
        <taxon>Preaxostyla</taxon>
        <taxon>Oxymonadida</taxon>
        <taxon>Streblomastigidae</taxon>
        <taxon>Streblomastix</taxon>
    </lineage>
</organism>
<dbReference type="EMBL" id="SNRW01002330">
    <property type="protein sequence ID" value="KAA6393136.1"/>
    <property type="molecule type" value="Genomic_DNA"/>
</dbReference>
<dbReference type="AlphaFoldDB" id="A0A5J4WEI0"/>
<comment type="similarity">
    <text evidence="2">Belongs to the ASF1 family.</text>
</comment>
<evidence type="ECO:0000256" key="5">
    <source>
        <dbReference type="ARBA" id="ARBA00023186"/>
    </source>
</evidence>
<gene>
    <name evidence="8" type="ORF">EZS28_011338</name>
</gene>
<keyword evidence="7" id="KW-0472">Membrane</keyword>
<dbReference type="Proteomes" id="UP000324800">
    <property type="component" value="Unassembled WGS sequence"/>
</dbReference>
<dbReference type="GO" id="GO:0006325">
    <property type="term" value="P:chromatin organization"/>
    <property type="evidence" value="ECO:0007669"/>
    <property type="project" value="InterPro"/>
</dbReference>
<comment type="subcellular location">
    <subcellularLocation>
        <location evidence="1">Nucleus</location>
    </subcellularLocation>
</comment>
<evidence type="ECO:0000256" key="7">
    <source>
        <dbReference type="SAM" id="Phobius"/>
    </source>
</evidence>
<keyword evidence="4" id="KW-0804">Transcription</keyword>
<evidence type="ECO:0000256" key="1">
    <source>
        <dbReference type="ARBA" id="ARBA00004123"/>
    </source>
</evidence>
<keyword evidence="5" id="KW-0143">Chaperone</keyword>
<proteinExistence type="inferred from homology"/>
<keyword evidence="3" id="KW-0805">Transcription regulation</keyword>
<dbReference type="Gene3D" id="2.60.40.1490">
    <property type="entry name" value="Histone chaperone ASF1-like"/>
    <property type="match status" value="1"/>
</dbReference>
<evidence type="ECO:0000256" key="3">
    <source>
        <dbReference type="ARBA" id="ARBA00023015"/>
    </source>
</evidence>
<feature type="transmembrane region" description="Helical" evidence="7">
    <location>
        <begin position="27"/>
        <end position="52"/>
    </location>
</feature>
<reference evidence="8 9" key="1">
    <citation type="submission" date="2019-03" db="EMBL/GenBank/DDBJ databases">
        <title>Single cell metagenomics reveals metabolic interactions within the superorganism composed of flagellate Streblomastix strix and complex community of Bacteroidetes bacteria on its surface.</title>
        <authorList>
            <person name="Treitli S.C."/>
            <person name="Kolisko M."/>
            <person name="Husnik F."/>
            <person name="Keeling P."/>
            <person name="Hampl V."/>
        </authorList>
    </citation>
    <scope>NUCLEOTIDE SEQUENCE [LARGE SCALE GENOMIC DNA]</scope>
    <source>
        <strain evidence="8">ST1C</strain>
    </source>
</reference>
<keyword evidence="6" id="KW-0539">Nucleus</keyword>
<evidence type="ECO:0000313" key="9">
    <source>
        <dbReference type="Proteomes" id="UP000324800"/>
    </source>
</evidence>
<dbReference type="SUPFAM" id="SSF101546">
    <property type="entry name" value="ASF1-like"/>
    <property type="match status" value="1"/>
</dbReference>
<dbReference type="GO" id="GO:0005634">
    <property type="term" value="C:nucleus"/>
    <property type="evidence" value="ECO:0007669"/>
    <property type="project" value="InterPro"/>
</dbReference>
<keyword evidence="7" id="KW-0812">Transmembrane</keyword>
<name>A0A5J4WEI0_9EUKA</name>
<sequence>MEAVLYFGDEKQTQKFDVRTDKMSTGAIIGCVFAVLLIIGGSIAGVIAVYVYTKKQSKKKEEDKEKLMDEDINVTAVQVTPNECELTAPVDLIITFEAKKPLVDAYWLLRFVFDFAFKKQLIELTKTAPQNFSVGTHEERFHVDKIDISAVKETTILNMGLLSASLFVGHDENNALLDVNMCTEISKKKGSNTFIRTIMNPLE</sequence>
<evidence type="ECO:0000313" key="8">
    <source>
        <dbReference type="EMBL" id="KAA6393136.1"/>
    </source>
</evidence>
<keyword evidence="7" id="KW-1133">Transmembrane helix</keyword>
<dbReference type="InterPro" id="IPR006818">
    <property type="entry name" value="ASF1-like"/>
</dbReference>
<dbReference type="Pfam" id="PF04729">
    <property type="entry name" value="ASF1_hist_chap"/>
    <property type="match status" value="1"/>
</dbReference>
<dbReference type="InterPro" id="IPR036747">
    <property type="entry name" value="ASF1-like_sf"/>
</dbReference>
<dbReference type="OrthoDB" id="203202at2759"/>
<comment type="caution">
    <text evidence="8">The sequence shown here is derived from an EMBL/GenBank/DDBJ whole genome shotgun (WGS) entry which is preliminary data.</text>
</comment>
<protein>
    <submittedName>
        <fullName evidence="8">Uncharacterized protein</fullName>
    </submittedName>
</protein>